<keyword evidence="2 10" id="KW-0444">Lipid biosynthesis</keyword>
<evidence type="ECO:0000256" key="7">
    <source>
        <dbReference type="ARBA" id="ARBA00023136"/>
    </source>
</evidence>
<proteinExistence type="inferred from homology"/>
<name>M1ZDL6_9FIRM</name>
<dbReference type="Proteomes" id="UP000245423">
    <property type="component" value="Chromosome 1"/>
</dbReference>
<dbReference type="PANTHER" id="PTHR30309:SF0">
    <property type="entry name" value="GLYCEROL-3-PHOSPHATE ACYLTRANSFERASE-RELATED"/>
    <property type="match status" value="1"/>
</dbReference>
<feature type="transmembrane region" description="Helical" evidence="10">
    <location>
        <begin position="138"/>
        <end position="157"/>
    </location>
</feature>
<evidence type="ECO:0000313" key="11">
    <source>
        <dbReference type="EMBL" id="SHD76915.1"/>
    </source>
</evidence>
<comment type="pathway">
    <text evidence="10">Lipid metabolism; phospholipid metabolism.</text>
</comment>
<evidence type="ECO:0000256" key="6">
    <source>
        <dbReference type="ARBA" id="ARBA00023098"/>
    </source>
</evidence>
<keyword evidence="4 10" id="KW-0812">Transmembrane</keyword>
<dbReference type="Pfam" id="PF02660">
    <property type="entry name" value="G3P_acyltransf"/>
    <property type="match status" value="1"/>
</dbReference>
<comment type="catalytic activity">
    <reaction evidence="10">
        <text>an acyl phosphate + sn-glycerol 3-phosphate = a 1-acyl-sn-glycero-3-phosphate + phosphate</text>
        <dbReference type="Rhea" id="RHEA:34075"/>
        <dbReference type="ChEBI" id="CHEBI:43474"/>
        <dbReference type="ChEBI" id="CHEBI:57597"/>
        <dbReference type="ChEBI" id="CHEBI:57970"/>
        <dbReference type="ChEBI" id="CHEBI:59918"/>
        <dbReference type="EC" id="2.3.1.275"/>
    </reaction>
</comment>
<reference evidence="11 12" key="1">
    <citation type="submission" date="2016-11" db="EMBL/GenBank/DDBJ databases">
        <authorList>
            <person name="Manzoor S."/>
        </authorList>
    </citation>
    <scope>NUCLEOTIDE SEQUENCE [LARGE SCALE GENOMIC DNA]</scope>
    <source>
        <strain evidence="11">Clostridium ultunense strain Esp</strain>
    </source>
</reference>
<dbReference type="GO" id="GO:0043772">
    <property type="term" value="F:acyl-phosphate glycerol-3-phosphate acyltransferase activity"/>
    <property type="evidence" value="ECO:0007669"/>
    <property type="project" value="UniProtKB-UniRule"/>
</dbReference>
<keyword evidence="8 10" id="KW-0594">Phospholipid biosynthesis</keyword>
<evidence type="ECO:0000256" key="4">
    <source>
        <dbReference type="ARBA" id="ARBA00022692"/>
    </source>
</evidence>
<dbReference type="SMART" id="SM01207">
    <property type="entry name" value="G3P_acyltransf"/>
    <property type="match status" value="1"/>
</dbReference>
<dbReference type="GO" id="GO:0005886">
    <property type="term" value="C:plasma membrane"/>
    <property type="evidence" value="ECO:0007669"/>
    <property type="project" value="UniProtKB-SubCell"/>
</dbReference>
<evidence type="ECO:0000256" key="8">
    <source>
        <dbReference type="ARBA" id="ARBA00023209"/>
    </source>
</evidence>
<keyword evidence="1 10" id="KW-1003">Cell membrane</keyword>
<evidence type="ECO:0000313" key="12">
    <source>
        <dbReference type="Proteomes" id="UP000245423"/>
    </source>
</evidence>
<evidence type="ECO:0000256" key="1">
    <source>
        <dbReference type="ARBA" id="ARBA00022475"/>
    </source>
</evidence>
<feature type="transmembrane region" description="Helical" evidence="10">
    <location>
        <begin position="49"/>
        <end position="71"/>
    </location>
</feature>
<comment type="function">
    <text evidence="10">Catalyzes the transfer of an acyl group from acyl-phosphate (acyl-PO(4)) to glycerol-3-phosphate (G3P) to form lysophosphatidic acid (LPA). This enzyme utilizes acyl-phosphate as fatty acyl donor, but not acyl-CoA or acyl-ACP.</text>
</comment>
<evidence type="ECO:0000256" key="10">
    <source>
        <dbReference type="HAMAP-Rule" id="MF_01043"/>
    </source>
</evidence>
<sequence>MRLKIILVAGISYLIGSFSSAYVLGKVLMKTDIRAHGSGNAGTTNALRVFGKKIGAVTFILDILKGVLAVYIGGRIMGYNGKLITGIFAVVGHNWPIFFKFKGGRGIATSFGVLLSLYWPVPILCFIAFLLVVIVTKYVSLGSIISAVLAPVFGIIMNKPYNRNYFITTLILAFMAIYRHRANIKRLIQGKEYKIGEKVE</sequence>
<keyword evidence="9 10" id="KW-1208">Phospholipid metabolism</keyword>
<dbReference type="GO" id="GO:0008654">
    <property type="term" value="P:phospholipid biosynthetic process"/>
    <property type="evidence" value="ECO:0007669"/>
    <property type="project" value="UniProtKB-UniRule"/>
</dbReference>
<keyword evidence="11" id="KW-0012">Acyltransferase</keyword>
<gene>
    <name evidence="10 11" type="primary">plsY</name>
    <name evidence="11" type="ORF">CUESP1_1551</name>
</gene>
<keyword evidence="6 10" id="KW-0443">Lipid metabolism</keyword>
<dbReference type="RefSeq" id="WP_005586117.1">
    <property type="nucleotide sequence ID" value="NZ_LT669839.1"/>
</dbReference>
<dbReference type="EC" id="2.3.1.275" evidence="10"/>
<dbReference type="PANTHER" id="PTHR30309">
    <property type="entry name" value="INNER MEMBRANE PROTEIN YGIH"/>
    <property type="match status" value="1"/>
</dbReference>
<keyword evidence="12" id="KW-1185">Reference proteome</keyword>
<comment type="subunit">
    <text evidence="10">Probably interacts with PlsX.</text>
</comment>
<organism evidence="11 12">
    <name type="scientific">[Clostridium] ultunense Esp</name>
    <dbReference type="NCBI Taxonomy" id="1288971"/>
    <lineage>
        <taxon>Bacteria</taxon>
        <taxon>Bacillati</taxon>
        <taxon>Bacillota</taxon>
        <taxon>Tissierellia</taxon>
        <taxon>Tissierellales</taxon>
        <taxon>Tepidimicrobiaceae</taxon>
        <taxon>Schnuerera</taxon>
    </lineage>
</organism>
<protein>
    <recommendedName>
        <fullName evidence="10">Glycerol-3-phosphate acyltransferase</fullName>
    </recommendedName>
    <alternativeName>
        <fullName evidence="10">Acyl-PO4 G3P acyltransferase</fullName>
    </alternativeName>
    <alternativeName>
        <fullName evidence="10">Acyl-phosphate--glycerol-3-phosphate acyltransferase</fullName>
    </alternativeName>
    <alternativeName>
        <fullName evidence="10">G3P acyltransferase</fullName>
        <shortName evidence="10">GPAT</shortName>
        <ecNumber evidence="10">2.3.1.275</ecNumber>
    </alternativeName>
    <alternativeName>
        <fullName evidence="10">Lysophosphatidic acid synthase</fullName>
        <shortName evidence="10">LPA synthase</shortName>
    </alternativeName>
</protein>
<evidence type="ECO:0000256" key="5">
    <source>
        <dbReference type="ARBA" id="ARBA00022989"/>
    </source>
</evidence>
<keyword evidence="3 10" id="KW-0808">Transferase</keyword>
<dbReference type="HOGENOM" id="CLU_081254_7_1_9"/>
<dbReference type="EMBL" id="LT669839">
    <property type="protein sequence ID" value="SHD76915.1"/>
    <property type="molecule type" value="Genomic_DNA"/>
</dbReference>
<feature type="transmembrane region" description="Helical" evidence="10">
    <location>
        <begin position="107"/>
        <end position="131"/>
    </location>
</feature>
<keyword evidence="7 10" id="KW-0472">Membrane</keyword>
<accession>M1ZDL6</accession>
<dbReference type="HAMAP" id="MF_01043">
    <property type="entry name" value="PlsY"/>
    <property type="match status" value="1"/>
</dbReference>
<dbReference type="AlphaFoldDB" id="M1ZDL6"/>
<evidence type="ECO:0000256" key="3">
    <source>
        <dbReference type="ARBA" id="ARBA00022679"/>
    </source>
</evidence>
<dbReference type="InterPro" id="IPR003811">
    <property type="entry name" value="G3P_acylTferase_PlsY"/>
</dbReference>
<dbReference type="NCBIfam" id="TIGR00023">
    <property type="entry name" value="glycerol-3-phosphate 1-O-acyltransferase PlsY"/>
    <property type="match status" value="1"/>
</dbReference>
<evidence type="ECO:0000256" key="9">
    <source>
        <dbReference type="ARBA" id="ARBA00023264"/>
    </source>
</evidence>
<feature type="transmembrane region" description="Helical" evidence="10">
    <location>
        <begin position="163"/>
        <end position="179"/>
    </location>
</feature>
<evidence type="ECO:0000256" key="2">
    <source>
        <dbReference type="ARBA" id="ARBA00022516"/>
    </source>
</evidence>
<comment type="similarity">
    <text evidence="10">Belongs to the PlsY family.</text>
</comment>
<dbReference type="UniPathway" id="UPA00085"/>
<comment type="subcellular location">
    <subcellularLocation>
        <location evidence="10">Cell membrane</location>
        <topology evidence="10">Multi-pass membrane protein</topology>
    </subcellularLocation>
</comment>
<keyword evidence="5 10" id="KW-1133">Transmembrane helix</keyword>